<organism evidence="1 2">
    <name type="scientific">Persea americana</name>
    <name type="common">Avocado</name>
    <dbReference type="NCBI Taxonomy" id="3435"/>
    <lineage>
        <taxon>Eukaryota</taxon>
        <taxon>Viridiplantae</taxon>
        <taxon>Streptophyta</taxon>
        <taxon>Embryophyta</taxon>
        <taxon>Tracheophyta</taxon>
        <taxon>Spermatophyta</taxon>
        <taxon>Magnoliopsida</taxon>
        <taxon>Magnoliidae</taxon>
        <taxon>Laurales</taxon>
        <taxon>Lauraceae</taxon>
        <taxon>Persea</taxon>
    </lineage>
</organism>
<reference evidence="1 2" key="1">
    <citation type="journal article" date="2022" name="Hortic Res">
        <title>A haplotype resolved chromosomal level avocado genome allows analysis of novel avocado genes.</title>
        <authorList>
            <person name="Nath O."/>
            <person name="Fletcher S.J."/>
            <person name="Hayward A."/>
            <person name="Shaw L.M."/>
            <person name="Masouleh A.K."/>
            <person name="Furtado A."/>
            <person name="Henry R.J."/>
            <person name="Mitter N."/>
        </authorList>
    </citation>
    <scope>NUCLEOTIDE SEQUENCE [LARGE SCALE GENOMIC DNA]</scope>
    <source>
        <strain evidence="2">cv. Hass</strain>
    </source>
</reference>
<evidence type="ECO:0000313" key="1">
    <source>
        <dbReference type="EMBL" id="KAJ8620950.1"/>
    </source>
</evidence>
<evidence type="ECO:0000313" key="2">
    <source>
        <dbReference type="Proteomes" id="UP001234297"/>
    </source>
</evidence>
<keyword evidence="2" id="KW-1185">Reference proteome</keyword>
<comment type="caution">
    <text evidence="1">The sequence shown here is derived from an EMBL/GenBank/DDBJ whole genome shotgun (WGS) entry which is preliminary data.</text>
</comment>
<dbReference type="Proteomes" id="UP001234297">
    <property type="component" value="Chromosome 9"/>
</dbReference>
<accession>A0ACC2KIY1</accession>
<proteinExistence type="predicted"/>
<name>A0ACC2KIY1_PERAE</name>
<protein>
    <submittedName>
        <fullName evidence="1">Uncharacterized protein</fullName>
    </submittedName>
</protein>
<gene>
    <name evidence="1" type="ORF">MRB53_029479</name>
</gene>
<sequence length="198" mass="22349">MEEGKQETEDIKENPTEEIQPSSSGGDPNPNPNPNPNPRSVKTKVPEVEIHLFRRGKGPIEIFKSSLGGWGQDQLEALEIIDKYGFKSIFAFNPSSGRGAPIRFHPRNGRSLLPYKDGSVIFIDGEPKDSLVKPITKILLSVTILALLMTFFLRETPEWMKTSNFLGGIFPPWVLACIVIVFTRLRKRTRDILKKFGW</sequence>
<dbReference type="EMBL" id="CM056817">
    <property type="protein sequence ID" value="KAJ8620950.1"/>
    <property type="molecule type" value="Genomic_DNA"/>
</dbReference>